<dbReference type="SUPFAM" id="SSF158560">
    <property type="entry name" value="BH3980-like"/>
    <property type="match status" value="1"/>
</dbReference>
<name>A0A4V2DWI4_9STAP</name>
<keyword evidence="1" id="KW-0238">DNA-binding</keyword>
<organism evidence="4 5">
    <name type="scientific">Staphylococcus condimenti</name>
    <dbReference type="NCBI Taxonomy" id="70255"/>
    <lineage>
        <taxon>Bacteria</taxon>
        <taxon>Bacillati</taxon>
        <taxon>Bacillota</taxon>
        <taxon>Bacilli</taxon>
        <taxon>Bacillales</taxon>
        <taxon>Staphylococcaceae</taxon>
        <taxon>Staphylococcus</taxon>
    </lineage>
</organism>
<keyword evidence="2" id="KW-1133">Transmembrane helix</keyword>
<evidence type="ECO:0000313" key="4">
    <source>
        <dbReference type="EMBL" id="RZI02402.1"/>
    </source>
</evidence>
<feature type="transmembrane region" description="Helical" evidence="2">
    <location>
        <begin position="102"/>
        <end position="122"/>
    </location>
</feature>
<dbReference type="AlphaFoldDB" id="A0A4V2DWI4"/>
<sequence length="259" mass="29337">MLSKKSEEFLWRLRTTFMERGKEDSTINEIEDELRDHLMEAEKRGDDIDNITGGSVKSYINKISDEMPLDSTYLKFMVSIIGFLFIILLLPDFFQGAFTFTIGKLIQFLIVILAGILFWKVIKYIVIHYGSQIDRENKIPLKVYAICLVIGVIGMSVFIGGAYIAKTWPIYTLFTLSSVSSMIVGFVIALILLAITAWFKYWPLFAAIIILILPELITLIIFQGNVQSQQAEITSSLILFGLTGISIIASFIYMIKNTD</sequence>
<dbReference type="EMBL" id="RQTE01000103">
    <property type="protein sequence ID" value="RZI02402.1"/>
    <property type="molecule type" value="Genomic_DNA"/>
</dbReference>
<keyword evidence="2" id="KW-0472">Membrane</keyword>
<feature type="transmembrane region" description="Helical" evidence="2">
    <location>
        <begin position="170"/>
        <end position="195"/>
    </location>
</feature>
<gene>
    <name evidence="4" type="ORF">EIG99_06335</name>
</gene>
<feature type="domain" description="Core-binding (CB)" evidence="3">
    <location>
        <begin position="1"/>
        <end position="89"/>
    </location>
</feature>
<proteinExistence type="predicted"/>
<dbReference type="InterPro" id="IPR044068">
    <property type="entry name" value="CB"/>
</dbReference>
<comment type="caution">
    <text evidence="4">The sequence shown here is derived from an EMBL/GenBank/DDBJ whole genome shotgun (WGS) entry which is preliminary data.</text>
</comment>
<feature type="transmembrane region" description="Helical" evidence="2">
    <location>
        <begin position="202"/>
        <end position="222"/>
    </location>
</feature>
<feature type="transmembrane region" description="Helical" evidence="2">
    <location>
        <begin position="234"/>
        <end position="255"/>
    </location>
</feature>
<reference evidence="4 5" key="1">
    <citation type="submission" date="2018-11" db="EMBL/GenBank/DDBJ databases">
        <title>Genomic profiling of Staphylococcus species from a Poultry farm system in KwaZulu-Natal, South Africa.</title>
        <authorList>
            <person name="Amoako D.G."/>
            <person name="Somboro A.M."/>
            <person name="Abia A.L.K."/>
            <person name="Bester L.A."/>
            <person name="Essack S.Y."/>
        </authorList>
    </citation>
    <scope>NUCLEOTIDE SEQUENCE [LARGE SCALE GENOMIC DNA]</scope>
    <source>
        <strain evidence="4 5">SA11</strain>
    </source>
</reference>
<protein>
    <recommendedName>
        <fullName evidence="3">Core-binding (CB) domain-containing protein</fullName>
    </recommendedName>
</protein>
<feature type="transmembrane region" description="Helical" evidence="2">
    <location>
        <begin position="143"/>
        <end position="164"/>
    </location>
</feature>
<feature type="transmembrane region" description="Helical" evidence="2">
    <location>
        <begin position="72"/>
        <end position="90"/>
    </location>
</feature>
<evidence type="ECO:0000256" key="1">
    <source>
        <dbReference type="PROSITE-ProRule" id="PRU01248"/>
    </source>
</evidence>
<evidence type="ECO:0000313" key="5">
    <source>
        <dbReference type="Proteomes" id="UP000293854"/>
    </source>
</evidence>
<accession>A0A4V2DWI4</accession>
<dbReference type="RefSeq" id="WP_130135474.1">
    <property type="nucleotide sequence ID" value="NZ_RQTE01000103.1"/>
</dbReference>
<evidence type="ECO:0000259" key="3">
    <source>
        <dbReference type="PROSITE" id="PS51900"/>
    </source>
</evidence>
<dbReference type="Proteomes" id="UP000293854">
    <property type="component" value="Unassembled WGS sequence"/>
</dbReference>
<dbReference type="GO" id="GO:0003677">
    <property type="term" value="F:DNA binding"/>
    <property type="evidence" value="ECO:0007669"/>
    <property type="project" value="UniProtKB-UniRule"/>
</dbReference>
<dbReference type="PROSITE" id="PS51900">
    <property type="entry name" value="CB"/>
    <property type="match status" value="1"/>
</dbReference>
<dbReference type="PANTHER" id="PTHR41307">
    <property type="entry name" value="MEMBRANE PROTEIN-RELATED"/>
    <property type="match status" value="1"/>
</dbReference>
<keyword evidence="2" id="KW-0812">Transmembrane</keyword>
<dbReference type="PANTHER" id="PTHR41307:SF1">
    <property type="entry name" value="MEMBRANE PROTEIN"/>
    <property type="match status" value="1"/>
</dbReference>
<evidence type="ECO:0000256" key="2">
    <source>
        <dbReference type="SAM" id="Phobius"/>
    </source>
</evidence>